<name>A0A6G6J4F6_PSENT</name>
<evidence type="ECO:0000313" key="2">
    <source>
        <dbReference type="EMBL" id="QIE90199.1"/>
    </source>
</evidence>
<dbReference type="KEGG" id="pnt:G5B91_29695"/>
<evidence type="ECO:0000313" key="3">
    <source>
        <dbReference type="Proteomes" id="UP000501063"/>
    </source>
</evidence>
<feature type="transmembrane region" description="Helical" evidence="1">
    <location>
        <begin position="20"/>
        <end position="41"/>
    </location>
</feature>
<dbReference type="EMBL" id="CP049140">
    <property type="protein sequence ID" value="QIE90199.1"/>
    <property type="molecule type" value="Genomic_DNA"/>
</dbReference>
<dbReference type="RefSeq" id="WP_024764280.1">
    <property type="nucleotide sequence ID" value="NZ_CP049140.1"/>
</dbReference>
<proteinExistence type="predicted"/>
<evidence type="ECO:0000256" key="1">
    <source>
        <dbReference type="SAM" id="Phobius"/>
    </source>
</evidence>
<keyword evidence="1" id="KW-0812">Transmembrane</keyword>
<keyword evidence="1" id="KW-1133">Transmembrane helix</keyword>
<accession>A0A6G6J4F6</accession>
<dbReference type="AlphaFoldDB" id="A0A6G6J4F6"/>
<gene>
    <name evidence="2" type="ORF">G5B91_29695</name>
</gene>
<feature type="transmembrane region" description="Helical" evidence="1">
    <location>
        <begin position="344"/>
        <end position="363"/>
    </location>
</feature>
<organism evidence="2 3">
    <name type="scientific">Pseudomonas nitroreducens</name>
    <dbReference type="NCBI Taxonomy" id="46680"/>
    <lineage>
        <taxon>Bacteria</taxon>
        <taxon>Pseudomonadati</taxon>
        <taxon>Pseudomonadota</taxon>
        <taxon>Gammaproteobacteria</taxon>
        <taxon>Pseudomonadales</taxon>
        <taxon>Pseudomonadaceae</taxon>
        <taxon>Pseudomonas</taxon>
    </lineage>
</organism>
<feature type="transmembrane region" description="Helical" evidence="1">
    <location>
        <begin position="165"/>
        <end position="189"/>
    </location>
</feature>
<dbReference type="Proteomes" id="UP000501063">
    <property type="component" value="Chromosome"/>
</dbReference>
<feature type="transmembrane region" description="Helical" evidence="1">
    <location>
        <begin position="316"/>
        <end position="338"/>
    </location>
</feature>
<protein>
    <recommendedName>
        <fullName evidence="4">Glycosyltransferase RgtA/B/C/D-like domain-containing protein</fullName>
    </recommendedName>
</protein>
<feature type="transmembrane region" description="Helical" evidence="1">
    <location>
        <begin position="210"/>
        <end position="228"/>
    </location>
</feature>
<feature type="transmembrane region" description="Helical" evidence="1">
    <location>
        <begin position="370"/>
        <end position="391"/>
    </location>
</feature>
<keyword evidence="1" id="KW-0472">Membrane</keyword>
<reference evidence="2 3" key="1">
    <citation type="submission" date="2020-02" db="EMBL/GenBank/DDBJ databases">
        <title>Integrative conjugative elements (ICEs) and plasmids drive adaptation of Pseudomonas nitroreducens strain HBP1 to wastewater environment.</title>
        <authorList>
            <person name="Sentchilo V."/>
            <person name="Carraro N."/>
            <person name="Bertelli C."/>
            <person name="van der Meer J.R."/>
        </authorList>
    </citation>
    <scope>NUCLEOTIDE SEQUENCE [LARGE SCALE GENOMIC DNA]</scope>
    <source>
        <strain evidence="2 3">HBP1</strain>
    </source>
</reference>
<evidence type="ECO:0008006" key="4">
    <source>
        <dbReference type="Google" id="ProtNLM"/>
    </source>
</evidence>
<sequence length="495" mass="54651">MGSHVVGRSIFSAVSEGKLLWCVFFASLVLSLIASFCNPIIGRDAALYMDLAGIYQQQGVTGALQRFDWPWFSILLSVTSQVTGLSYELLARVFCELLTAVACVACVDFVRRLRPQALPWACLAVLAVPAFNEYRGDILRENGFWAFSLVGLCYMQSWLQQRRPVSLLLACVAVIVAAAFRFEAVYLLLIVPLMEVLKAGGVPLRRGLRFAVGVALMGVIAGALLWVGRHGLLPQGRVAGLVDYLDLTSVLRNFYAFADGVAQAMPFEYARDSAPQIIFFGLLGYLASKVLSAFGVLVVPLFVGAVAQWRERENRWLLLDVAAVGYIALLLVFALSHLFLSSRYVAFAAFLLLPRAAWGLSLIAQRWPRIRVALVAILVLIAMANVVSLSAPKTHLRDAGHWVGEHLPRSASVYQDDNRVSYYAGWGYGRESLDRDHALARTGKGAYEYFVLDLKRKAKLQLPALEKKGLVPLAQFHNRKGETYVVLRRAGAKQP</sequence>
<feature type="transmembrane region" description="Helical" evidence="1">
    <location>
        <begin position="277"/>
        <end position="304"/>
    </location>
</feature>